<organism evidence="1">
    <name type="scientific">Glycine max</name>
    <name type="common">Soybean</name>
    <name type="synonym">Glycine hispida</name>
    <dbReference type="NCBI Taxonomy" id="3847"/>
    <lineage>
        <taxon>Eukaryota</taxon>
        <taxon>Viridiplantae</taxon>
        <taxon>Streptophyta</taxon>
        <taxon>Embryophyta</taxon>
        <taxon>Tracheophyta</taxon>
        <taxon>Spermatophyta</taxon>
        <taxon>Magnoliopsida</taxon>
        <taxon>eudicotyledons</taxon>
        <taxon>Gunneridae</taxon>
        <taxon>Pentapetalae</taxon>
        <taxon>rosids</taxon>
        <taxon>fabids</taxon>
        <taxon>Fabales</taxon>
        <taxon>Fabaceae</taxon>
        <taxon>Papilionoideae</taxon>
        <taxon>50 kb inversion clade</taxon>
        <taxon>NPAAA clade</taxon>
        <taxon>indigoferoid/millettioid clade</taxon>
        <taxon>Phaseoleae</taxon>
        <taxon>Glycine</taxon>
        <taxon>Glycine subgen. Soja</taxon>
    </lineage>
</organism>
<reference evidence="2" key="2">
    <citation type="submission" date="2018-02" db="UniProtKB">
        <authorList>
            <consortium name="EnsemblPlants"/>
        </authorList>
    </citation>
    <scope>IDENTIFICATION</scope>
    <source>
        <strain evidence="2">Williams 82</strain>
    </source>
</reference>
<dbReference type="EnsemblPlants" id="KRG89822">
    <property type="protein sequence ID" value="KRG89822"/>
    <property type="gene ID" value="GLYMA_20G049600"/>
</dbReference>
<reference evidence="1" key="3">
    <citation type="submission" date="2018-07" db="EMBL/GenBank/DDBJ databases">
        <title>WGS assembly of Glycine max.</title>
        <authorList>
            <person name="Schmutz J."/>
            <person name="Cannon S."/>
            <person name="Schlueter J."/>
            <person name="Ma J."/>
            <person name="Mitros T."/>
            <person name="Nelson W."/>
            <person name="Hyten D."/>
            <person name="Song Q."/>
            <person name="Thelen J."/>
            <person name="Cheng J."/>
            <person name="Xu D."/>
            <person name="Hellsten U."/>
            <person name="May G."/>
            <person name="Yu Y."/>
            <person name="Sakurai T."/>
            <person name="Umezawa T."/>
            <person name="Bhattacharyya M."/>
            <person name="Sandhu D."/>
            <person name="Valliyodan B."/>
            <person name="Lindquist E."/>
            <person name="Peto M."/>
            <person name="Grant D."/>
            <person name="Shu S."/>
            <person name="Goodstein D."/>
            <person name="Barry K."/>
            <person name="Futrell-Griggs M."/>
            <person name="Abernathy B."/>
            <person name="Du J."/>
            <person name="Tian Z."/>
            <person name="Zhu L."/>
            <person name="Gill N."/>
            <person name="Joshi T."/>
            <person name="Libault M."/>
            <person name="Sethuraman A."/>
            <person name="Zhang X."/>
            <person name="Shinozaki K."/>
            <person name="Nguyen H."/>
            <person name="Wing R."/>
            <person name="Cregan P."/>
            <person name="Specht J."/>
            <person name="Grimwood J."/>
            <person name="Rokhsar D."/>
            <person name="Stacey G."/>
            <person name="Shoemaker R."/>
            <person name="Jackson S."/>
        </authorList>
    </citation>
    <scope>NUCLEOTIDE SEQUENCE</scope>
    <source>
        <tissue evidence="1">Callus</tissue>
    </source>
</reference>
<dbReference type="EMBL" id="CM000853">
    <property type="protein sequence ID" value="KRG89822.1"/>
    <property type="molecule type" value="Genomic_DNA"/>
</dbReference>
<dbReference type="Proteomes" id="UP000008827">
    <property type="component" value="Chromosome 20"/>
</dbReference>
<gene>
    <name evidence="1" type="ORF">GLYMA_20G049600</name>
</gene>
<keyword evidence="3" id="KW-1185">Reference proteome</keyword>
<dbReference type="InParanoid" id="A0A0R0EIV4"/>
<reference evidence="1 2" key="1">
    <citation type="journal article" date="2010" name="Nature">
        <title>Genome sequence of the palaeopolyploid soybean.</title>
        <authorList>
            <person name="Schmutz J."/>
            <person name="Cannon S.B."/>
            <person name="Schlueter J."/>
            <person name="Ma J."/>
            <person name="Mitros T."/>
            <person name="Nelson W."/>
            <person name="Hyten D.L."/>
            <person name="Song Q."/>
            <person name="Thelen J.J."/>
            <person name="Cheng J."/>
            <person name="Xu D."/>
            <person name="Hellsten U."/>
            <person name="May G.D."/>
            <person name="Yu Y."/>
            <person name="Sakurai T."/>
            <person name="Umezawa T."/>
            <person name="Bhattacharyya M.K."/>
            <person name="Sandhu D."/>
            <person name="Valliyodan B."/>
            <person name="Lindquist E."/>
            <person name="Peto M."/>
            <person name="Grant D."/>
            <person name="Shu S."/>
            <person name="Goodstein D."/>
            <person name="Barry K."/>
            <person name="Futrell-Griggs M."/>
            <person name="Abernathy B."/>
            <person name="Du J."/>
            <person name="Tian Z."/>
            <person name="Zhu L."/>
            <person name="Gill N."/>
            <person name="Joshi T."/>
            <person name="Libault M."/>
            <person name="Sethuraman A."/>
            <person name="Zhang X.-C."/>
            <person name="Shinozaki K."/>
            <person name="Nguyen H.T."/>
            <person name="Wing R.A."/>
            <person name="Cregan P."/>
            <person name="Specht J."/>
            <person name="Grimwood J."/>
            <person name="Rokhsar D."/>
            <person name="Stacey G."/>
            <person name="Shoemaker R.C."/>
            <person name="Jackson S.A."/>
        </authorList>
    </citation>
    <scope>NUCLEOTIDE SEQUENCE</scope>
    <source>
        <strain evidence="2">cv. Williams 82</strain>
        <tissue evidence="1">Callus</tissue>
    </source>
</reference>
<name>A0A0R0EIV4_SOYBN</name>
<accession>A0A0R0EIV4</accession>
<proteinExistence type="predicted"/>
<dbReference type="Gramene" id="KRG89822">
    <property type="protein sequence ID" value="KRG89822"/>
    <property type="gene ID" value="GLYMA_20G049600"/>
</dbReference>
<sequence>MRQILTDQTESNYLWLSNSDRCNCPTVTGALLRAYYKARLCGNTLFIQTSVINGTWWKAKILPYKQAIAAYDAAIAGLPSQIAYGGWQKICHAIPPWPKKKPHKFNV</sequence>
<evidence type="ECO:0000313" key="3">
    <source>
        <dbReference type="Proteomes" id="UP000008827"/>
    </source>
</evidence>
<evidence type="ECO:0000313" key="1">
    <source>
        <dbReference type="EMBL" id="KRG89822.1"/>
    </source>
</evidence>
<protein>
    <submittedName>
        <fullName evidence="1 2">Uncharacterized protein</fullName>
    </submittedName>
</protein>
<dbReference type="AlphaFoldDB" id="A0A0R0EIV4"/>
<evidence type="ECO:0000313" key="2">
    <source>
        <dbReference type="EnsemblPlants" id="KRG89822"/>
    </source>
</evidence>